<comment type="caution">
    <text evidence="3">The sequence shown here is derived from an EMBL/GenBank/DDBJ whole genome shotgun (WGS) entry which is preliminary data.</text>
</comment>
<dbReference type="SMART" id="SM00239">
    <property type="entry name" value="C2"/>
    <property type="match status" value="1"/>
</dbReference>
<feature type="compositionally biased region" description="Polar residues" evidence="1">
    <location>
        <begin position="442"/>
        <end position="459"/>
    </location>
</feature>
<evidence type="ECO:0000313" key="4">
    <source>
        <dbReference type="Proteomes" id="UP000521872"/>
    </source>
</evidence>
<feature type="compositionally biased region" description="Polar residues" evidence="1">
    <location>
        <begin position="205"/>
        <end position="222"/>
    </location>
</feature>
<dbReference type="AlphaFoldDB" id="A0A8H4QPD3"/>
<feature type="compositionally biased region" description="Low complexity" evidence="1">
    <location>
        <begin position="312"/>
        <end position="328"/>
    </location>
</feature>
<dbReference type="PROSITE" id="PS50004">
    <property type="entry name" value="C2"/>
    <property type="match status" value="1"/>
</dbReference>
<organism evidence="3 4">
    <name type="scientific">Agrocybe pediades</name>
    <dbReference type="NCBI Taxonomy" id="84607"/>
    <lineage>
        <taxon>Eukaryota</taxon>
        <taxon>Fungi</taxon>
        <taxon>Dikarya</taxon>
        <taxon>Basidiomycota</taxon>
        <taxon>Agaricomycotina</taxon>
        <taxon>Agaricomycetes</taxon>
        <taxon>Agaricomycetidae</taxon>
        <taxon>Agaricales</taxon>
        <taxon>Agaricineae</taxon>
        <taxon>Strophariaceae</taxon>
        <taxon>Agrocybe</taxon>
    </lineage>
</organism>
<feature type="region of interest" description="Disordered" evidence="1">
    <location>
        <begin position="287"/>
        <end position="547"/>
    </location>
</feature>
<keyword evidence="4" id="KW-1185">Reference proteome</keyword>
<dbReference type="Pfam" id="PF00168">
    <property type="entry name" value="C2"/>
    <property type="match status" value="1"/>
</dbReference>
<feature type="compositionally biased region" description="Polar residues" evidence="1">
    <location>
        <begin position="473"/>
        <end position="490"/>
    </location>
</feature>
<gene>
    <name evidence="3" type="ORF">D9613_007631</name>
</gene>
<dbReference type="InterPro" id="IPR000008">
    <property type="entry name" value="C2_dom"/>
</dbReference>
<feature type="compositionally biased region" description="Polar residues" evidence="1">
    <location>
        <begin position="350"/>
        <end position="361"/>
    </location>
</feature>
<dbReference type="InterPro" id="IPR052981">
    <property type="entry name" value="Ingression_C2_domain"/>
</dbReference>
<accession>A0A8H4QPD3</accession>
<dbReference type="PANTHER" id="PTHR47052:SF3">
    <property type="entry name" value="INGRESSION PROTEIN 1"/>
    <property type="match status" value="1"/>
</dbReference>
<feature type="compositionally biased region" description="Basic and acidic residues" evidence="1">
    <location>
        <begin position="582"/>
        <end position="591"/>
    </location>
</feature>
<dbReference type="Gene3D" id="2.60.40.150">
    <property type="entry name" value="C2 domain"/>
    <property type="match status" value="1"/>
</dbReference>
<feature type="compositionally biased region" description="Polar residues" evidence="1">
    <location>
        <begin position="422"/>
        <end position="434"/>
    </location>
</feature>
<evidence type="ECO:0000313" key="3">
    <source>
        <dbReference type="EMBL" id="KAF4613987.1"/>
    </source>
</evidence>
<proteinExistence type="predicted"/>
<dbReference type="PANTHER" id="PTHR47052">
    <property type="entry name" value="CONSERVED SERINE PROLINE-RICH PROTEIN (AFU_ORTHOLOGUE AFUA_2G01790)"/>
    <property type="match status" value="1"/>
</dbReference>
<feature type="domain" description="C2" evidence="2">
    <location>
        <begin position="5"/>
        <end position="124"/>
    </location>
</feature>
<reference evidence="3 4" key="1">
    <citation type="submission" date="2019-12" db="EMBL/GenBank/DDBJ databases">
        <authorList>
            <person name="Floudas D."/>
            <person name="Bentzer J."/>
            <person name="Ahren D."/>
            <person name="Johansson T."/>
            <person name="Persson P."/>
            <person name="Tunlid A."/>
        </authorList>
    </citation>
    <scope>NUCLEOTIDE SEQUENCE [LARGE SCALE GENOMIC DNA]</scope>
    <source>
        <strain evidence="3 4">CBS 102.39</strain>
    </source>
</reference>
<feature type="compositionally biased region" description="Low complexity" evidence="1">
    <location>
        <begin position="514"/>
        <end position="528"/>
    </location>
</feature>
<feature type="region of interest" description="Disordered" evidence="1">
    <location>
        <begin position="582"/>
        <end position="606"/>
    </location>
</feature>
<feature type="compositionally biased region" description="Low complexity" evidence="1">
    <location>
        <begin position="287"/>
        <end position="303"/>
    </location>
</feature>
<dbReference type="InterPro" id="IPR035892">
    <property type="entry name" value="C2_domain_sf"/>
</dbReference>
<dbReference type="SUPFAM" id="SSF49562">
    <property type="entry name" value="C2 domain (Calcium/lipid-binding domain, CaLB)"/>
    <property type="match status" value="1"/>
</dbReference>
<feature type="region of interest" description="Disordered" evidence="1">
    <location>
        <begin position="168"/>
        <end position="268"/>
    </location>
</feature>
<sequence>MTSKPTKPIDLNDKVSKEDEIGTLIIVLLKARNLNDKHSFRKSDVFAEATLNGTHKRTHVDIKGGQRPEWDSEVRFSVHKNSAVKYRKLEVACYSQEPRSEDLMGKGELDITETLRTGEFDDWIPLEVEGVQRGEIYLEMTYYANAPAPPNKSAAASNKMLTAVQNQNGAGGLMRRPSKLSPADRLSRPPPSNYVHPQNYPPNGPLQQQGSSSRPLQNQVHASSRLHEQYQPPLPPKHSSPGSSPMQLPASLKPAHPATPPGQQDSMADYRRQHRPSFSTENAINLQHSSQPGSQGHSPSNSQTALPSVLRPGPAASGASPGQSATATPQGRPAGHNRQHSASLPPANNPGHQRTTSQGSNPYLGEDASNPYLGGGRPTTDNLAVNASGSSSRAHSPAPPGRAANYGGALSPPPDGPPLIWQQDNSVGSNTSFSFPVPMVSPGQNRPQPSFASYATSHQPTPPMASNAGYVHQHQQPPSYQYRPASSSLSGRDWEPDPSKIARYQSPLPLPPGAQAKPASTAPAKTSPAVPPKAPTPPQEEVVIPGVDRAHITELRRAEEEAARRREQEQKDLELAMALDRELNIPREDNTRSAGNAAGAMPGSWS</sequence>
<dbReference type="EMBL" id="JAACJL010000045">
    <property type="protein sequence ID" value="KAF4613987.1"/>
    <property type="molecule type" value="Genomic_DNA"/>
</dbReference>
<dbReference type="Proteomes" id="UP000521872">
    <property type="component" value="Unassembled WGS sequence"/>
</dbReference>
<protein>
    <recommendedName>
        <fullName evidence="2">C2 domain-containing protein</fullName>
    </recommendedName>
</protein>
<feature type="compositionally biased region" description="Polar residues" evidence="1">
    <location>
        <begin position="379"/>
        <end position="394"/>
    </location>
</feature>
<name>A0A8H4QPD3_9AGAR</name>
<evidence type="ECO:0000256" key="1">
    <source>
        <dbReference type="SAM" id="MobiDB-lite"/>
    </source>
</evidence>
<evidence type="ECO:0000259" key="2">
    <source>
        <dbReference type="PROSITE" id="PS50004"/>
    </source>
</evidence>
<feature type="compositionally biased region" description="Pro residues" evidence="1">
    <location>
        <begin position="529"/>
        <end position="538"/>
    </location>
</feature>